<feature type="transmembrane region" description="Helical" evidence="4">
    <location>
        <begin position="144"/>
        <end position="168"/>
    </location>
</feature>
<feature type="transmembrane region" description="Helical" evidence="4">
    <location>
        <begin position="226"/>
        <end position="246"/>
    </location>
</feature>
<evidence type="ECO:0000256" key="4">
    <source>
        <dbReference type="SAM" id="Phobius"/>
    </source>
</evidence>
<keyword evidence="1 4" id="KW-0812">Transmembrane</keyword>
<accession>A0AAW9QNU2</accession>
<feature type="transmembrane region" description="Helical" evidence="4">
    <location>
        <begin position="347"/>
        <end position="367"/>
    </location>
</feature>
<organism evidence="6 7">
    <name type="scientific">Aquincola agrisoli</name>
    <dbReference type="NCBI Taxonomy" id="3119538"/>
    <lineage>
        <taxon>Bacteria</taxon>
        <taxon>Pseudomonadati</taxon>
        <taxon>Pseudomonadota</taxon>
        <taxon>Betaproteobacteria</taxon>
        <taxon>Burkholderiales</taxon>
        <taxon>Sphaerotilaceae</taxon>
        <taxon>Aquincola</taxon>
    </lineage>
</organism>
<dbReference type="Pfam" id="PF07690">
    <property type="entry name" value="MFS_1"/>
    <property type="match status" value="1"/>
</dbReference>
<dbReference type="PANTHER" id="PTHR42910:SF1">
    <property type="entry name" value="MAJOR FACILITATOR SUPERFAMILY (MFS) PROFILE DOMAIN-CONTAINING PROTEIN"/>
    <property type="match status" value="1"/>
</dbReference>
<evidence type="ECO:0000256" key="3">
    <source>
        <dbReference type="ARBA" id="ARBA00023136"/>
    </source>
</evidence>
<evidence type="ECO:0000313" key="6">
    <source>
        <dbReference type="EMBL" id="MEF7617322.1"/>
    </source>
</evidence>
<proteinExistence type="predicted"/>
<evidence type="ECO:0000259" key="5">
    <source>
        <dbReference type="PROSITE" id="PS50850"/>
    </source>
</evidence>
<feature type="transmembrane region" description="Helical" evidence="4">
    <location>
        <begin position="373"/>
        <end position="392"/>
    </location>
</feature>
<evidence type="ECO:0000313" key="7">
    <source>
        <dbReference type="Proteomes" id="UP001336250"/>
    </source>
</evidence>
<feature type="transmembrane region" description="Helical" evidence="4">
    <location>
        <begin position="55"/>
        <end position="78"/>
    </location>
</feature>
<dbReference type="InterPro" id="IPR011701">
    <property type="entry name" value="MFS"/>
</dbReference>
<comment type="caution">
    <text evidence="6">The sequence shown here is derived from an EMBL/GenBank/DDBJ whole genome shotgun (WGS) entry which is preliminary data.</text>
</comment>
<dbReference type="SUPFAM" id="SSF103473">
    <property type="entry name" value="MFS general substrate transporter"/>
    <property type="match status" value="1"/>
</dbReference>
<dbReference type="AlphaFoldDB" id="A0AAW9QNU2"/>
<dbReference type="InterPro" id="IPR036259">
    <property type="entry name" value="MFS_trans_sf"/>
</dbReference>
<dbReference type="GO" id="GO:0022857">
    <property type="term" value="F:transmembrane transporter activity"/>
    <property type="evidence" value="ECO:0007669"/>
    <property type="project" value="InterPro"/>
</dbReference>
<dbReference type="Proteomes" id="UP001336250">
    <property type="component" value="Unassembled WGS sequence"/>
</dbReference>
<gene>
    <name evidence="6" type="ORF">V4F39_25650</name>
</gene>
<protein>
    <submittedName>
        <fullName evidence="6">MFS transporter</fullName>
    </submittedName>
</protein>
<feature type="transmembrane region" description="Helical" evidence="4">
    <location>
        <begin position="110"/>
        <end position="132"/>
    </location>
</feature>
<keyword evidence="3 4" id="KW-0472">Membrane</keyword>
<feature type="transmembrane region" description="Helical" evidence="4">
    <location>
        <begin position="174"/>
        <end position="193"/>
    </location>
</feature>
<dbReference type="CDD" id="cd17324">
    <property type="entry name" value="MFS_NepI_like"/>
    <property type="match status" value="1"/>
</dbReference>
<feature type="domain" description="Major facilitator superfamily (MFS) profile" evidence="5">
    <location>
        <begin position="20"/>
        <end position="399"/>
    </location>
</feature>
<sequence>MTSSSTSPRAAAPAYLGTPVLLLMAMATGLCAGSNYFNQPLLHSIALGLGTTDAAAALTVTLSQVAYACGLFLLVPLADKLERRGLAVGLMLLAALGLFLSGYAQHIGMLVAGTMITGLFSVAAQTLVPMAATLSDPQRSGRAVGLVMSGLLTGILVARSVAGLLSAVGSWHTVYRAAGALMVGVAAVLWWALPASRNPVPMGSGRLLRSLGGLALRHPRLRSRSLIGALAFASVSVLFSTMALLLSGPGHRMTDVGIGLVGLVGVAGALTATVAGRLADRGWGQWTTAGSVLLLVLSWAALWLGIASLGWFLLGVLLIDIALPGVHISNQNVIYRLELQARSRINAVYMTSYFAGAAAGSALGALVWRTAGWPGACLLGALLAVLCGLALLHDRRLARHDAAQ</sequence>
<dbReference type="PANTHER" id="PTHR42910">
    <property type="entry name" value="TRANSPORTER SCO4007-RELATED"/>
    <property type="match status" value="1"/>
</dbReference>
<name>A0AAW9QNU2_9BURK</name>
<dbReference type="EMBL" id="JAZIBG010000056">
    <property type="protein sequence ID" value="MEF7617322.1"/>
    <property type="molecule type" value="Genomic_DNA"/>
</dbReference>
<feature type="transmembrane region" description="Helical" evidence="4">
    <location>
        <begin position="258"/>
        <end position="279"/>
    </location>
</feature>
<evidence type="ECO:0000256" key="1">
    <source>
        <dbReference type="ARBA" id="ARBA00022692"/>
    </source>
</evidence>
<keyword evidence="2 4" id="KW-1133">Transmembrane helix</keyword>
<dbReference type="InterPro" id="IPR020846">
    <property type="entry name" value="MFS_dom"/>
</dbReference>
<dbReference type="RefSeq" id="WP_332293086.1">
    <property type="nucleotide sequence ID" value="NZ_JAZIBG010000056.1"/>
</dbReference>
<feature type="transmembrane region" description="Helical" evidence="4">
    <location>
        <begin position="286"/>
        <end position="306"/>
    </location>
</feature>
<reference evidence="6 7" key="1">
    <citation type="submission" date="2024-02" db="EMBL/GenBank/DDBJ databases">
        <title>Genome sequence of Aquincola sp. MAHUQ-54.</title>
        <authorList>
            <person name="Huq M.A."/>
        </authorList>
    </citation>
    <scope>NUCLEOTIDE SEQUENCE [LARGE SCALE GENOMIC DNA]</scope>
    <source>
        <strain evidence="6 7">MAHUQ-54</strain>
    </source>
</reference>
<keyword evidence="7" id="KW-1185">Reference proteome</keyword>
<dbReference type="PROSITE" id="PS50850">
    <property type="entry name" value="MFS"/>
    <property type="match status" value="1"/>
</dbReference>
<evidence type="ECO:0000256" key="2">
    <source>
        <dbReference type="ARBA" id="ARBA00022989"/>
    </source>
</evidence>
<feature type="transmembrane region" description="Helical" evidence="4">
    <location>
        <begin position="85"/>
        <end position="104"/>
    </location>
</feature>
<dbReference type="Gene3D" id="1.20.1250.20">
    <property type="entry name" value="MFS general substrate transporter like domains"/>
    <property type="match status" value="1"/>
</dbReference>